<protein>
    <recommendedName>
        <fullName evidence="5">Lipoprotein</fullName>
    </recommendedName>
</protein>
<reference evidence="3" key="1">
    <citation type="submission" date="2017-08" db="EMBL/GenBank/DDBJ databases">
        <authorList>
            <person name="Imhoff J.F."/>
            <person name="Rahn T."/>
            <person name="Kuenzel S."/>
            <person name="Neulinger S.C."/>
        </authorList>
    </citation>
    <scope>NUCLEOTIDE SEQUENCE</scope>
    <source>
        <strain evidence="3">IM 151</strain>
    </source>
</reference>
<evidence type="ECO:0008006" key="5">
    <source>
        <dbReference type="Google" id="ProtNLM"/>
    </source>
</evidence>
<gene>
    <name evidence="3" type="ORF">CKO43_01075</name>
</gene>
<evidence type="ECO:0000256" key="2">
    <source>
        <dbReference type="SAM" id="SignalP"/>
    </source>
</evidence>
<dbReference type="PROSITE" id="PS51257">
    <property type="entry name" value="PROKAR_LIPOPROTEIN"/>
    <property type="match status" value="1"/>
</dbReference>
<sequence>MTHPTLRRTPALIVLAAAAAFTLAACDRRGNEPPQPTTETAPAAPAPTMPSTTTGTGSTGTMGATGSDSTAGSAMDPASAASR</sequence>
<feature type="chain" id="PRO_5045522251" description="Lipoprotein" evidence="2">
    <location>
        <begin position="25"/>
        <end position="83"/>
    </location>
</feature>
<dbReference type="Proteomes" id="UP001041814">
    <property type="component" value="Unassembled WGS sequence"/>
</dbReference>
<keyword evidence="2" id="KW-0732">Signal</keyword>
<dbReference type="RefSeq" id="WP_200225547.1">
    <property type="nucleotide sequence ID" value="NZ_NRRT01000001.1"/>
</dbReference>
<evidence type="ECO:0000313" key="4">
    <source>
        <dbReference type="Proteomes" id="UP001041814"/>
    </source>
</evidence>
<keyword evidence="4" id="KW-1185">Reference proteome</keyword>
<evidence type="ECO:0000313" key="3">
    <source>
        <dbReference type="EMBL" id="MBK1711369.1"/>
    </source>
</evidence>
<proteinExistence type="predicted"/>
<reference evidence="3" key="2">
    <citation type="journal article" date="2020" name="Microorganisms">
        <title>Osmotic Adaptation and Compatible Solute Biosynthesis of Phototrophic Bacteria as Revealed from Genome Analyses.</title>
        <authorList>
            <person name="Imhoff J.F."/>
            <person name="Rahn T."/>
            <person name="Kunzel S."/>
            <person name="Keller A."/>
            <person name="Neulinger S.C."/>
        </authorList>
    </citation>
    <scope>NUCLEOTIDE SEQUENCE</scope>
    <source>
        <strain evidence="3">IM 151</strain>
    </source>
</reference>
<dbReference type="EMBL" id="NRRU01000002">
    <property type="protein sequence ID" value="MBK1711369.1"/>
    <property type="molecule type" value="Genomic_DNA"/>
</dbReference>
<accession>A0ABS1DN17</accession>
<name>A0ABS1DN17_RUBGE</name>
<comment type="caution">
    <text evidence="3">The sequence shown here is derived from an EMBL/GenBank/DDBJ whole genome shotgun (WGS) entry which is preliminary data.</text>
</comment>
<evidence type="ECO:0000256" key="1">
    <source>
        <dbReference type="SAM" id="MobiDB-lite"/>
    </source>
</evidence>
<feature type="region of interest" description="Disordered" evidence="1">
    <location>
        <begin position="27"/>
        <end position="83"/>
    </location>
</feature>
<feature type="signal peptide" evidence="2">
    <location>
        <begin position="1"/>
        <end position="24"/>
    </location>
</feature>
<feature type="compositionally biased region" description="Low complexity" evidence="1">
    <location>
        <begin position="49"/>
        <end position="75"/>
    </location>
</feature>
<organism evidence="3 4">
    <name type="scientific">Rubrivivax gelatinosus</name>
    <name type="common">Rhodocyclus gelatinosus</name>
    <name type="synonym">Rhodopseudomonas gelatinosa</name>
    <dbReference type="NCBI Taxonomy" id="28068"/>
    <lineage>
        <taxon>Bacteria</taxon>
        <taxon>Pseudomonadati</taxon>
        <taxon>Pseudomonadota</taxon>
        <taxon>Betaproteobacteria</taxon>
        <taxon>Burkholderiales</taxon>
        <taxon>Sphaerotilaceae</taxon>
        <taxon>Rubrivivax</taxon>
    </lineage>
</organism>